<comment type="subcellular location">
    <subcellularLocation>
        <location evidence="1">Cytoplasm</location>
        <location evidence="1">Cytoskeleton</location>
        <location evidence="1">Cilium basal body</location>
    </subcellularLocation>
</comment>
<evidence type="ECO:0000256" key="7">
    <source>
        <dbReference type="ARBA" id="ARBA00039272"/>
    </source>
</evidence>
<keyword evidence="3" id="KW-0970">Cilium biogenesis/degradation</keyword>
<evidence type="ECO:0000256" key="5">
    <source>
        <dbReference type="ARBA" id="ARBA00023273"/>
    </source>
</evidence>
<reference evidence="8 9" key="1">
    <citation type="journal article" date="2016" name="Nat. Commun.">
        <title>Extremotolerant tardigrade genome and improved radiotolerance of human cultured cells by tardigrade-unique protein.</title>
        <authorList>
            <person name="Hashimoto T."/>
            <person name="Horikawa D.D."/>
            <person name="Saito Y."/>
            <person name="Kuwahara H."/>
            <person name="Kozuka-Hata H."/>
            <person name="Shin-I T."/>
            <person name="Minakuchi Y."/>
            <person name="Ohishi K."/>
            <person name="Motoyama A."/>
            <person name="Aizu T."/>
            <person name="Enomoto A."/>
            <person name="Kondo K."/>
            <person name="Tanaka S."/>
            <person name="Hara Y."/>
            <person name="Koshikawa S."/>
            <person name="Sagara H."/>
            <person name="Miura T."/>
            <person name="Yokobori S."/>
            <person name="Miyagawa K."/>
            <person name="Suzuki Y."/>
            <person name="Kubo T."/>
            <person name="Oyama M."/>
            <person name="Kohara Y."/>
            <person name="Fujiyama A."/>
            <person name="Arakawa K."/>
            <person name="Katayama T."/>
            <person name="Toyoda A."/>
            <person name="Kunieda T."/>
        </authorList>
    </citation>
    <scope>NUCLEOTIDE SEQUENCE [LARGE SCALE GENOMIC DNA]</scope>
    <source>
        <strain evidence="8 9">YOKOZUNA-1</strain>
    </source>
</reference>
<keyword evidence="5" id="KW-0966">Cell projection</keyword>
<comment type="caution">
    <text evidence="8">The sequence shown here is derived from an EMBL/GenBank/DDBJ whole genome shotgun (WGS) entry which is preliminary data.</text>
</comment>
<sequence>MAELHIIGQIVGASGFPHNRLFCVWEATAGGGWTLLQGDNEGQTQVDNPEIDDFALWSHPLDLHYATRGIQGWPKLTFQVWNYDDYNRTQIFAYGVCDIPTTPGEHKIECVTWRPVGGLWERIMRFFLGGGPQLRNTAVVRDCANRHRLYTQSMGIVHLELGIIVRGFENFGVEF</sequence>
<keyword evidence="4" id="KW-0206">Cytoskeleton</keyword>
<dbReference type="GO" id="GO:0060271">
    <property type="term" value="P:cilium assembly"/>
    <property type="evidence" value="ECO:0007669"/>
    <property type="project" value="TreeGrafter"/>
</dbReference>
<dbReference type="STRING" id="947166.A0A1D1VPS0"/>
<dbReference type="AlphaFoldDB" id="A0A1D1VPS0"/>
<evidence type="ECO:0000256" key="2">
    <source>
        <dbReference type="ARBA" id="ARBA00022490"/>
    </source>
</evidence>
<evidence type="ECO:0000313" key="8">
    <source>
        <dbReference type="EMBL" id="GAV02846.1"/>
    </source>
</evidence>
<dbReference type="InterPro" id="IPR010796">
    <property type="entry name" value="C2_B9-type_dom"/>
</dbReference>
<evidence type="ECO:0000256" key="4">
    <source>
        <dbReference type="ARBA" id="ARBA00023212"/>
    </source>
</evidence>
<accession>A0A1D1VPS0</accession>
<dbReference type="OrthoDB" id="184109at2759"/>
<dbReference type="Proteomes" id="UP000186922">
    <property type="component" value="Unassembled WGS sequence"/>
</dbReference>
<evidence type="ECO:0000313" key="9">
    <source>
        <dbReference type="Proteomes" id="UP000186922"/>
    </source>
</evidence>
<name>A0A1D1VPS0_RAMVA</name>
<keyword evidence="2" id="KW-0963">Cytoplasm</keyword>
<keyword evidence="9" id="KW-1185">Reference proteome</keyword>
<dbReference type="GO" id="GO:0036038">
    <property type="term" value="C:MKS complex"/>
    <property type="evidence" value="ECO:0007669"/>
    <property type="project" value="TreeGrafter"/>
</dbReference>
<evidence type="ECO:0000256" key="3">
    <source>
        <dbReference type="ARBA" id="ARBA00022794"/>
    </source>
</evidence>
<dbReference type="PROSITE" id="PS51381">
    <property type="entry name" value="C2_B9"/>
    <property type="match status" value="1"/>
</dbReference>
<evidence type="ECO:0000256" key="1">
    <source>
        <dbReference type="ARBA" id="ARBA00004120"/>
    </source>
</evidence>
<dbReference type="PANTHER" id="PTHR12968:SF2">
    <property type="entry name" value="B9 DOMAIN-CONTAINING PROTEIN 2"/>
    <property type="match status" value="1"/>
</dbReference>
<evidence type="ECO:0000256" key="6">
    <source>
        <dbReference type="ARBA" id="ARBA00038411"/>
    </source>
</evidence>
<dbReference type="Pfam" id="PF07162">
    <property type="entry name" value="B9-C2"/>
    <property type="match status" value="1"/>
</dbReference>
<organism evidence="8 9">
    <name type="scientific">Ramazzottius varieornatus</name>
    <name type="common">Water bear</name>
    <name type="synonym">Tardigrade</name>
    <dbReference type="NCBI Taxonomy" id="947166"/>
    <lineage>
        <taxon>Eukaryota</taxon>
        <taxon>Metazoa</taxon>
        <taxon>Ecdysozoa</taxon>
        <taxon>Tardigrada</taxon>
        <taxon>Eutardigrada</taxon>
        <taxon>Parachela</taxon>
        <taxon>Hypsibioidea</taxon>
        <taxon>Ramazzottiidae</taxon>
        <taxon>Ramazzottius</taxon>
    </lineage>
</organism>
<gene>
    <name evidence="8" type="primary">RvY_13360</name>
    <name evidence="8" type="synonym">RvY_13360.1</name>
    <name evidence="8" type="ORF">RvY_13360-1</name>
</gene>
<protein>
    <recommendedName>
        <fullName evidence="7">B9 domain-containing protein 2</fullName>
    </recommendedName>
</protein>
<comment type="similarity">
    <text evidence="6">Belongs to the B9D family.</text>
</comment>
<proteinExistence type="inferred from homology"/>
<dbReference type="PANTHER" id="PTHR12968">
    <property type="entry name" value="B9 DOMAIN-CONTAINING"/>
    <property type="match status" value="1"/>
</dbReference>
<dbReference type="EMBL" id="BDGG01000008">
    <property type="protein sequence ID" value="GAV02846.1"/>
    <property type="molecule type" value="Genomic_DNA"/>
</dbReference>